<organism evidence="2 3">
    <name type="scientific">Legionella septentrionalis</name>
    <dbReference type="NCBI Taxonomy" id="2498109"/>
    <lineage>
        <taxon>Bacteria</taxon>
        <taxon>Pseudomonadati</taxon>
        <taxon>Pseudomonadota</taxon>
        <taxon>Gammaproteobacteria</taxon>
        <taxon>Legionellales</taxon>
        <taxon>Legionellaceae</taxon>
        <taxon>Legionella</taxon>
    </lineage>
</organism>
<dbReference type="Proteomes" id="UP000288012">
    <property type="component" value="Unassembled WGS sequence"/>
</dbReference>
<comment type="caution">
    <text evidence="2">The sequence shown here is derived from an EMBL/GenBank/DDBJ whole genome shotgun (WGS) entry which is preliminary data.</text>
</comment>
<evidence type="ECO:0000259" key="1">
    <source>
        <dbReference type="Pfam" id="PF14534"/>
    </source>
</evidence>
<protein>
    <submittedName>
        <fullName evidence="2">DUF4440 domain-containing protein</fullName>
    </submittedName>
</protein>
<gene>
    <name evidence="2" type="ORF">EKM59_10495</name>
</gene>
<feature type="domain" description="DUF4440" evidence="1">
    <location>
        <begin position="23"/>
        <end position="110"/>
    </location>
</feature>
<dbReference type="EMBL" id="RZGR01000040">
    <property type="protein sequence ID" value="RUQ81514.1"/>
    <property type="molecule type" value="Genomic_DNA"/>
</dbReference>
<sequence length="126" mass="14625">MNSKIANQLIKQEQQLLDKTDPLDLLADLIDDEFMEIGSSSIIYDKAEVLRWLASDDQSERIGTSFKVQEFSEDVILLTYISSIKDTPDSEIKKAMRSSIWRFRNNHWRMIFHQGTPLKSRSEDAT</sequence>
<reference evidence="2 3" key="1">
    <citation type="submission" date="2018-12" db="EMBL/GenBank/DDBJ databases">
        <title>Legionella sp,whole genome shotgun sequence.</title>
        <authorList>
            <person name="Wu H."/>
        </authorList>
    </citation>
    <scope>NUCLEOTIDE SEQUENCE [LARGE SCALE GENOMIC DNA]</scope>
    <source>
        <strain evidence="3">km714</strain>
    </source>
</reference>
<evidence type="ECO:0000313" key="2">
    <source>
        <dbReference type="EMBL" id="RUQ81514.1"/>
    </source>
</evidence>
<accession>A0A3S0WZ43</accession>
<dbReference type="Pfam" id="PF14534">
    <property type="entry name" value="DUF4440"/>
    <property type="match status" value="1"/>
</dbReference>
<keyword evidence="3" id="KW-1185">Reference proteome</keyword>
<proteinExistence type="predicted"/>
<dbReference type="InterPro" id="IPR032710">
    <property type="entry name" value="NTF2-like_dom_sf"/>
</dbReference>
<name>A0A3S0WZ43_9GAMM</name>
<evidence type="ECO:0000313" key="3">
    <source>
        <dbReference type="Proteomes" id="UP000288012"/>
    </source>
</evidence>
<dbReference type="SUPFAM" id="SSF54427">
    <property type="entry name" value="NTF2-like"/>
    <property type="match status" value="1"/>
</dbReference>
<dbReference type="Gene3D" id="3.10.450.50">
    <property type="match status" value="1"/>
</dbReference>
<dbReference type="AlphaFoldDB" id="A0A3S0WZ43"/>
<dbReference type="InterPro" id="IPR027843">
    <property type="entry name" value="DUF4440"/>
</dbReference>
<dbReference type="RefSeq" id="WP_127111511.1">
    <property type="nucleotide sequence ID" value="NZ_RZGR01000040.1"/>
</dbReference>